<name>A0A370U015_9HELO</name>
<gene>
    <name evidence="3" type="ORF">BP5553_01082</name>
</gene>
<feature type="signal peptide" evidence="2">
    <location>
        <begin position="1"/>
        <end position="21"/>
    </location>
</feature>
<dbReference type="AlphaFoldDB" id="A0A370U015"/>
<feature type="region of interest" description="Disordered" evidence="1">
    <location>
        <begin position="135"/>
        <end position="182"/>
    </location>
</feature>
<sequence length="182" mass="19334">MKSIASIAIAALPLFVQQAMASLNCTLVSATATERYCEWDGCQAYATATPGAILHAGCRADCSTNEDSWFQLYDGAFVRTENLEGCNYHGAAFPITGKNEYPQPCSSTAPSVIHWLTASGLPHCYEEKQLPAPTNCPESSASGLASKIPAPVTLGPEPPAFTLPPSPTGPPPQTKMPRRMAY</sequence>
<keyword evidence="4" id="KW-1185">Reference proteome</keyword>
<comment type="caution">
    <text evidence="3">The sequence shown here is derived from an EMBL/GenBank/DDBJ whole genome shotgun (WGS) entry which is preliminary data.</text>
</comment>
<dbReference type="EMBL" id="NPIC01000001">
    <property type="protein sequence ID" value="RDL41103.1"/>
    <property type="molecule type" value="Genomic_DNA"/>
</dbReference>
<organism evidence="3 4">
    <name type="scientific">Venustampulla echinocandica</name>
    <dbReference type="NCBI Taxonomy" id="2656787"/>
    <lineage>
        <taxon>Eukaryota</taxon>
        <taxon>Fungi</taxon>
        <taxon>Dikarya</taxon>
        <taxon>Ascomycota</taxon>
        <taxon>Pezizomycotina</taxon>
        <taxon>Leotiomycetes</taxon>
        <taxon>Helotiales</taxon>
        <taxon>Pleuroascaceae</taxon>
        <taxon>Venustampulla</taxon>
    </lineage>
</organism>
<protein>
    <recommendedName>
        <fullName evidence="5">Secreted protein</fullName>
    </recommendedName>
</protein>
<feature type="compositionally biased region" description="Pro residues" evidence="1">
    <location>
        <begin position="156"/>
        <end position="174"/>
    </location>
</feature>
<evidence type="ECO:0008006" key="5">
    <source>
        <dbReference type="Google" id="ProtNLM"/>
    </source>
</evidence>
<evidence type="ECO:0000256" key="1">
    <source>
        <dbReference type="SAM" id="MobiDB-lite"/>
    </source>
</evidence>
<proteinExistence type="predicted"/>
<reference evidence="3 4" key="1">
    <citation type="journal article" date="2018" name="IMA Fungus">
        <title>IMA Genome-F 9: Draft genome sequence of Annulohypoxylon stygium, Aspergillus mulundensis, Berkeleyomyces basicola (syn. Thielaviopsis basicola), Ceratocystis smalleyi, two Cercospora beticola strains, Coleophoma cylindrospora, Fusarium fracticaudum, Phialophora cf. hyalina, and Morchella septimelata.</title>
        <authorList>
            <person name="Wingfield B.D."/>
            <person name="Bills G.F."/>
            <person name="Dong Y."/>
            <person name="Huang W."/>
            <person name="Nel W.J."/>
            <person name="Swalarsk-Parry B.S."/>
            <person name="Vaghefi N."/>
            <person name="Wilken P.M."/>
            <person name="An Z."/>
            <person name="de Beer Z.W."/>
            <person name="De Vos L."/>
            <person name="Chen L."/>
            <person name="Duong T.A."/>
            <person name="Gao Y."/>
            <person name="Hammerbacher A."/>
            <person name="Kikkert J.R."/>
            <person name="Li Y."/>
            <person name="Li H."/>
            <person name="Li K."/>
            <person name="Li Q."/>
            <person name="Liu X."/>
            <person name="Ma X."/>
            <person name="Naidoo K."/>
            <person name="Pethybridge S.J."/>
            <person name="Sun J."/>
            <person name="Steenkamp E.T."/>
            <person name="van der Nest M.A."/>
            <person name="van Wyk S."/>
            <person name="Wingfield M.J."/>
            <person name="Xiong C."/>
            <person name="Yue Q."/>
            <person name="Zhang X."/>
        </authorList>
    </citation>
    <scope>NUCLEOTIDE SEQUENCE [LARGE SCALE GENOMIC DNA]</scope>
    <source>
        <strain evidence="3 4">BP 5553</strain>
    </source>
</reference>
<feature type="chain" id="PRO_5016811750" description="Secreted protein" evidence="2">
    <location>
        <begin position="22"/>
        <end position="182"/>
    </location>
</feature>
<dbReference type="GeneID" id="43593931"/>
<dbReference type="OrthoDB" id="3926513at2759"/>
<evidence type="ECO:0000313" key="4">
    <source>
        <dbReference type="Proteomes" id="UP000254866"/>
    </source>
</evidence>
<dbReference type="RefSeq" id="XP_031873759.1">
    <property type="nucleotide sequence ID" value="XM_032009705.1"/>
</dbReference>
<keyword evidence="2" id="KW-0732">Signal</keyword>
<dbReference type="Proteomes" id="UP000254866">
    <property type="component" value="Unassembled WGS sequence"/>
</dbReference>
<evidence type="ECO:0000256" key="2">
    <source>
        <dbReference type="SAM" id="SignalP"/>
    </source>
</evidence>
<accession>A0A370U015</accession>
<evidence type="ECO:0000313" key="3">
    <source>
        <dbReference type="EMBL" id="RDL41103.1"/>
    </source>
</evidence>